<organism evidence="3 4">
    <name type="scientific">Candidatus Nesciobacter abundans</name>
    <dbReference type="NCBI Taxonomy" id="2601668"/>
    <lineage>
        <taxon>Bacteria</taxon>
        <taxon>Pseudomonadati</taxon>
        <taxon>Pseudomonadota</taxon>
        <taxon>Alphaproteobacteria</taxon>
        <taxon>Holosporales</taxon>
        <taxon>Holosporaceae</taxon>
        <taxon>Candidatus Nesciobacter</taxon>
    </lineage>
</organism>
<dbReference type="GO" id="GO:0003746">
    <property type="term" value="F:translation elongation factor activity"/>
    <property type="evidence" value="ECO:0007669"/>
    <property type="project" value="TreeGrafter"/>
</dbReference>
<dbReference type="PANTHER" id="PTHR30053:SF14">
    <property type="entry name" value="TRANSLATION ELONGATION FACTOR KOW-LIKE DOMAIN-CONTAINING PROTEIN"/>
    <property type="match status" value="1"/>
</dbReference>
<dbReference type="AlphaFoldDB" id="A0A5C0UG27"/>
<dbReference type="InterPro" id="IPR015365">
    <property type="entry name" value="Elong-fact-P_C"/>
</dbReference>
<evidence type="ECO:0000313" key="4">
    <source>
        <dbReference type="Proteomes" id="UP000324924"/>
    </source>
</evidence>
<dbReference type="Gene3D" id="2.40.50.140">
    <property type="entry name" value="Nucleic acid-binding proteins"/>
    <property type="match status" value="1"/>
</dbReference>
<gene>
    <name evidence="3" type="ORF">FZC36_01225</name>
</gene>
<dbReference type="PANTHER" id="PTHR30053">
    <property type="entry name" value="ELONGATION FACTOR P"/>
    <property type="match status" value="1"/>
</dbReference>
<dbReference type="InterPro" id="IPR020599">
    <property type="entry name" value="Transl_elong_fac_P/YeiP"/>
</dbReference>
<dbReference type="RefSeq" id="WP_148972179.1">
    <property type="nucleotide sequence ID" value="NZ_CP043314.1"/>
</dbReference>
<sequence>MIEKIKASNLKKGHIIDFDNELFEIRDISHVKPGKGRAYFQVEMKSFTGHRKLDRRFGTDDVFNKAIIEEKILRFDYYMNGVYNFFCDTTNEVYEIRNNEQNDKNKKKHNLFDFLQDDVNISAFFYDDNFINFKFRDDVVFEVKEAASYTKGQTAAASYKNAVLSNDVKVSVPTYINSGDKIIIDPYSGDFKEKYKGN</sequence>
<reference evidence="3 4" key="1">
    <citation type="submission" date="2019-08" db="EMBL/GenBank/DDBJ databases">
        <title>Highly reduced genomes of protist endosymbionts show evolutionary convergence.</title>
        <authorList>
            <person name="George E."/>
            <person name="Husnik F."/>
            <person name="Tashyreva D."/>
            <person name="Prokopchuk G."/>
            <person name="Horak A."/>
            <person name="Kwong W.K."/>
            <person name="Lukes J."/>
            <person name="Keeling P.J."/>
        </authorList>
    </citation>
    <scope>NUCLEOTIDE SEQUENCE [LARGE SCALE GENOMIC DNA]</scope>
    <source>
        <strain evidence="3">1604HC</strain>
    </source>
</reference>
<dbReference type="SUPFAM" id="SSF50249">
    <property type="entry name" value="Nucleic acid-binding proteins"/>
    <property type="match status" value="1"/>
</dbReference>
<dbReference type="Pfam" id="PF09285">
    <property type="entry name" value="Elong-fact-P_C"/>
    <property type="match status" value="1"/>
</dbReference>
<name>A0A5C0UG27_9PROT</name>
<comment type="similarity">
    <text evidence="1">Belongs to the elongation factor P family.</text>
</comment>
<evidence type="ECO:0000256" key="1">
    <source>
        <dbReference type="ARBA" id="ARBA00009479"/>
    </source>
</evidence>
<dbReference type="FunFam" id="2.40.50.140:FF:000004">
    <property type="entry name" value="Elongation factor P"/>
    <property type="match status" value="1"/>
</dbReference>
<evidence type="ECO:0000313" key="3">
    <source>
        <dbReference type="EMBL" id="QEK39056.1"/>
    </source>
</evidence>
<dbReference type="InterPro" id="IPR013185">
    <property type="entry name" value="Transl_elong_KOW-like"/>
</dbReference>
<dbReference type="GO" id="GO:0005829">
    <property type="term" value="C:cytosol"/>
    <property type="evidence" value="ECO:0007669"/>
    <property type="project" value="UniProtKB-ARBA"/>
</dbReference>
<dbReference type="PIRSF" id="PIRSF005901">
    <property type="entry name" value="EF-P"/>
    <property type="match status" value="1"/>
</dbReference>
<feature type="domain" description="Elongation factor P C-terminal" evidence="2">
    <location>
        <begin position="139"/>
        <end position="194"/>
    </location>
</feature>
<dbReference type="GO" id="GO:0043043">
    <property type="term" value="P:peptide biosynthetic process"/>
    <property type="evidence" value="ECO:0007669"/>
    <property type="project" value="InterPro"/>
</dbReference>
<dbReference type="KEGG" id="nabu:FZC36_01225"/>
<dbReference type="Pfam" id="PF08207">
    <property type="entry name" value="EFP_N"/>
    <property type="match status" value="1"/>
</dbReference>
<dbReference type="SUPFAM" id="SSF50104">
    <property type="entry name" value="Translation proteins SH3-like domain"/>
    <property type="match status" value="1"/>
</dbReference>
<keyword evidence="4" id="KW-1185">Reference proteome</keyword>
<dbReference type="InterPro" id="IPR012340">
    <property type="entry name" value="NA-bd_OB-fold"/>
</dbReference>
<accession>A0A5C0UG27</accession>
<dbReference type="OrthoDB" id="9801844at2"/>
<dbReference type="InterPro" id="IPR014722">
    <property type="entry name" value="Rib_uL2_dom2"/>
</dbReference>
<protein>
    <recommendedName>
        <fullName evidence="2">Elongation factor P C-terminal domain-containing protein</fullName>
    </recommendedName>
</protein>
<dbReference type="EMBL" id="CP043314">
    <property type="protein sequence ID" value="QEK39056.1"/>
    <property type="molecule type" value="Genomic_DNA"/>
</dbReference>
<dbReference type="Proteomes" id="UP000324924">
    <property type="component" value="Chromosome"/>
</dbReference>
<dbReference type="SMART" id="SM00841">
    <property type="entry name" value="Elong-fact-P_C"/>
    <property type="match status" value="1"/>
</dbReference>
<proteinExistence type="inferred from homology"/>
<dbReference type="Gene3D" id="2.30.30.30">
    <property type="match status" value="1"/>
</dbReference>
<evidence type="ECO:0000259" key="2">
    <source>
        <dbReference type="SMART" id="SM00841"/>
    </source>
</evidence>
<dbReference type="InterPro" id="IPR008991">
    <property type="entry name" value="Translation_prot_SH3-like_sf"/>
</dbReference>